<organism evidence="2 3">
    <name type="scientific">Pleuronectes platessa</name>
    <name type="common">European plaice</name>
    <dbReference type="NCBI Taxonomy" id="8262"/>
    <lineage>
        <taxon>Eukaryota</taxon>
        <taxon>Metazoa</taxon>
        <taxon>Chordata</taxon>
        <taxon>Craniata</taxon>
        <taxon>Vertebrata</taxon>
        <taxon>Euteleostomi</taxon>
        <taxon>Actinopterygii</taxon>
        <taxon>Neopterygii</taxon>
        <taxon>Teleostei</taxon>
        <taxon>Neoteleostei</taxon>
        <taxon>Acanthomorphata</taxon>
        <taxon>Carangaria</taxon>
        <taxon>Pleuronectiformes</taxon>
        <taxon>Pleuronectoidei</taxon>
        <taxon>Pleuronectidae</taxon>
        <taxon>Pleuronectes</taxon>
    </lineage>
</organism>
<protein>
    <submittedName>
        <fullName evidence="2">Uncharacterized protein</fullName>
    </submittedName>
</protein>
<feature type="compositionally biased region" description="Basic and acidic residues" evidence="1">
    <location>
        <begin position="87"/>
        <end position="104"/>
    </location>
</feature>
<feature type="region of interest" description="Disordered" evidence="1">
    <location>
        <begin position="38"/>
        <end position="73"/>
    </location>
</feature>
<evidence type="ECO:0000313" key="3">
    <source>
        <dbReference type="Proteomes" id="UP001153269"/>
    </source>
</evidence>
<evidence type="ECO:0000313" key="2">
    <source>
        <dbReference type="EMBL" id="CAB1424357.1"/>
    </source>
</evidence>
<reference evidence="2" key="1">
    <citation type="submission" date="2020-03" db="EMBL/GenBank/DDBJ databases">
        <authorList>
            <person name="Weist P."/>
        </authorList>
    </citation>
    <scope>NUCLEOTIDE SEQUENCE</scope>
</reference>
<keyword evidence="3" id="KW-1185">Reference proteome</keyword>
<sequence length="112" mass="12846">MSILQCRSRSSQNISLGAMMNTPSLPCAGDGAACAWRDKGGGATGVRQQQQKQKQQQQRQRRQEQQQQHQRAQNHCFIFELKELDRSRRQEPVDKGKIKWKEITPNKQASVI</sequence>
<evidence type="ECO:0000256" key="1">
    <source>
        <dbReference type="SAM" id="MobiDB-lite"/>
    </source>
</evidence>
<feature type="region of interest" description="Disordered" evidence="1">
    <location>
        <begin position="87"/>
        <end position="112"/>
    </location>
</feature>
<proteinExistence type="predicted"/>
<dbReference type="Proteomes" id="UP001153269">
    <property type="component" value="Unassembled WGS sequence"/>
</dbReference>
<feature type="compositionally biased region" description="Low complexity" evidence="1">
    <location>
        <begin position="47"/>
        <end position="58"/>
    </location>
</feature>
<comment type="caution">
    <text evidence="2">The sequence shown here is derived from an EMBL/GenBank/DDBJ whole genome shotgun (WGS) entry which is preliminary data.</text>
</comment>
<dbReference type="AlphaFoldDB" id="A0A9N7U4Z6"/>
<accession>A0A9N7U4Z6</accession>
<gene>
    <name evidence="2" type="ORF">PLEPLA_LOCUS12282</name>
</gene>
<name>A0A9N7U4Z6_PLEPL</name>
<dbReference type="EMBL" id="CADEAL010000725">
    <property type="protein sequence ID" value="CAB1424357.1"/>
    <property type="molecule type" value="Genomic_DNA"/>
</dbReference>